<reference evidence="1" key="1">
    <citation type="submission" date="2018-11" db="EMBL/GenBank/DDBJ databases">
        <title>FDA dAtabase for Regulatory Grade micrObial Sequences (FDA-ARGOS): Supporting development and validation of Infectious Disease Dx tests.</title>
        <authorList>
            <person name="Bliska J."/>
            <person name="Cleland M.-M."/>
            <person name="Tallon L."/>
            <person name="Sadzewicz L."/>
            <person name="Zhao X."/>
            <person name="Vavikolanu K."/>
            <person name="Mehta A."/>
            <person name="Aluvathingal J."/>
            <person name="Nadendla S."/>
            <person name="Yan Y."/>
            <person name="Sichtig H."/>
        </authorList>
    </citation>
    <scope>NUCLEOTIDE SEQUENCE [LARGE SCALE GENOMIC DNA]</scope>
    <source>
        <strain evidence="1">FDAARGOS_581</strain>
    </source>
</reference>
<proteinExistence type="predicted"/>
<organism evidence="1 2">
    <name type="scientific">Yersinia pseudotuberculosis</name>
    <dbReference type="NCBI Taxonomy" id="633"/>
    <lineage>
        <taxon>Bacteria</taxon>
        <taxon>Pseudomonadati</taxon>
        <taxon>Pseudomonadota</taxon>
        <taxon>Gammaproteobacteria</taxon>
        <taxon>Enterobacterales</taxon>
        <taxon>Yersiniaceae</taxon>
        <taxon>Yersinia</taxon>
    </lineage>
</organism>
<gene>
    <name evidence="1" type="ORF">EGX47_20950</name>
</gene>
<name>A0ABN5RAN3_YERPU</name>
<protein>
    <submittedName>
        <fullName evidence="1">Uncharacterized protein</fullName>
    </submittedName>
</protein>
<dbReference type="Proteomes" id="UP000268669">
    <property type="component" value="Chromosome"/>
</dbReference>
<evidence type="ECO:0000313" key="1">
    <source>
        <dbReference type="EMBL" id="AYW93547.1"/>
    </source>
</evidence>
<sequence>MQMRENKIFEHQAIYILNKVKVEQWIVGNLSEGETFNLNSSITRREYKILNYQTESLKYESGILINILLLFFT</sequence>
<evidence type="ECO:0000313" key="2">
    <source>
        <dbReference type="Proteomes" id="UP000268669"/>
    </source>
</evidence>
<accession>A0ABN5RAN3</accession>
<dbReference type="EMBL" id="CP033713">
    <property type="protein sequence ID" value="AYW93547.1"/>
    <property type="molecule type" value="Genomic_DNA"/>
</dbReference>
<keyword evidence="2" id="KW-1185">Reference proteome</keyword>